<dbReference type="HAMAP" id="MF_00126">
    <property type="entry name" value="Gln_tRNA_synth"/>
    <property type="match status" value="1"/>
</dbReference>
<dbReference type="Gene3D" id="3.40.50.620">
    <property type="entry name" value="HUPs"/>
    <property type="match status" value="1"/>
</dbReference>
<comment type="subunit">
    <text evidence="9">Monomer.</text>
</comment>
<evidence type="ECO:0000256" key="7">
    <source>
        <dbReference type="ARBA" id="ARBA00023146"/>
    </source>
</evidence>
<evidence type="ECO:0000259" key="13">
    <source>
        <dbReference type="Pfam" id="PF20974"/>
    </source>
</evidence>
<evidence type="ECO:0000256" key="3">
    <source>
        <dbReference type="ARBA" id="ARBA00022598"/>
    </source>
</evidence>
<dbReference type="FunFam" id="3.40.50.620:FF:000037">
    <property type="entry name" value="Glutamine--tRNA ligase cytoplasmic"/>
    <property type="match status" value="1"/>
</dbReference>
<dbReference type="AlphaFoldDB" id="A0A090E0Z4"/>
<dbReference type="InterPro" id="IPR020059">
    <property type="entry name" value="Glu/Gln-tRNA-synth_Ib_codon-bd"/>
</dbReference>
<gene>
    <name evidence="9 14" type="primary">glnS</name>
    <name evidence="14" type="ORF">CSEC_1641</name>
</gene>
<comment type="catalytic activity">
    <reaction evidence="8 9">
        <text>tRNA(Gln) + L-glutamine + ATP = L-glutaminyl-tRNA(Gln) + AMP + diphosphate</text>
        <dbReference type="Rhea" id="RHEA:20121"/>
        <dbReference type="Rhea" id="RHEA-COMP:9662"/>
        <dbReference type="Rhea" id="RHEA-COMP:9681"/>
        <dbReference type="ChEBI" id="CHEBI:30616"/>
        <dbReference type="ChEBI" id="CHEBI:33019"/>
        <dbReference type="ChEBI" id="CHEBI:58359"/>
        <dbReference type="ChEBI" id="CHEBI:78442"/>
        <dbReference type="ChEBI" id="CHEBI:78521"/>
        <dbReference type="ChEBI" id="CHEBI:456215"/>
        <dbReference type="EC" id="6.1.1.18"/>
    </reaction>
</comment>
<dbReference type="NCBIfam" id="NF011291">
    <property type="entry name" value="PRK14703.1"/>
    <property type="match status" value="1"/>
</dbReference>
<sequence>MGFLLKLSKKNWCFSMEEPQVSDKSISRDFIRRIIDEDVQNKRYNKIVTRFPPEPNGFLHIGHAKSICLNFGIAEEFKGACHLRFDDTDPTKEDTRYENSIQEDIRWLGFDWAPNLFNASDYFDEMYEYAVGLIKAKKAYVCGLTEEEIREYRGTVTTPGRISPFAKQSVEENLSLFERMKAGEFPDGSYVLRARIDMASPNMKMRDPLLYRIRHAHHYKTGDKWCLYPMYDYAHPISDAIEGITHSICTLEFENNRELYDWVLNNIDSKFPYKPHQYEFARLDLQYTVMSKRKLLQLVENKHVSGWDDPRLPTIAGLRRRGCTPEAIKQFCEMVGIAKANSSVEMSQLDFCLRDDLNSKAPRVLAVLRPLKVIIDNYPEDQVEELEASYWPHDIPKTGSRIVPFTKELYIEQDDFLENPPKDFFRLAPGREVRLRYGYCITCTHVDKNDAGEIIAVHCTYDPETKSGGSPIGRKVKGTIHWVSSKAIKGEVRLYDRLLSEPHLGTDKDFLSYINPKSLEVLPNCRLEPSLEKAVPGDRFQFERQGYFFVDPIDSKPGHPVFNRIVTLKDSWAKKQTA</sequence>
<feature type="short sequence motif" description="'HIGH' region" evidence="9">
    <location>
        <begin position="53"/>
        <end position="63"/>
    </location>
</feature>
<keyword evidence="15" id="KW-1185">Reference proteome</keyword>
<dbReference type="GO" id="GO:0005524">
    <property type="term" value="F:ATP binding"/>
    <property type="evidence" value="ECO:0007669"/>
    <property type="project" value="UniProtKB-UniRule"/>
</dbReference>
<dbReference type="InterPro" id="IPR022861">
    <property type="entry name" value="Gln_tRNA_ligase_bac"/>
</dbReference>
<feature type="binding site" evidence="9">
    <location>
        <position position="231"/>
    </location>
    <ligand>
        <name>L-glutamine</name>
        <dbReference type="ChEBI" id="CHEBI:58359"/>
    </ligand>
</feature>
<evidence type="ECO:0000256" key="1">
    <source>
        <dbReference type="ARBA" id="ARBA00005594"/>
    </source>
</evidence>
<feature type="binding site" evidence="9">
    <location>
        <begin position="290"/>
        <end position="292"/>
    </location>
    <ligand>
        <name>ATP</name>
        <dbReference type="ChEBI" id="CHEBI:30616"/>
    </ligand>
</feature>
<protein>
    <recommendedName>
        <fullName evidence="9">Glutamine--tRNA ligase</fullName>
        <ecNumber evidence="9">6.1.1.18</ecNumber>
    </recommendedName>
    <alternativeName>
        <fullName evidence="9">Glutaminyl-tRNA synthetase</fullName>
        <shortName evidence="9">GlnRS</shortName>
    </alternativeName>
</protein>
<name>A0A090E0Z4_9BACT</name>
<evidence type="ECO:0000259" key="11">
    <source>
        <dbReference type="Pfam" id="PF00749"/>
    </source>
</evidence>
<evidence type="ECO:0000313" key="14">
    <source>
        <dbReference type="EMBL" id="CDR34454.1"/>
    </source>
</evidence>
<feature type="short sequence motif" description="'KMSKS' region" evidence="9">
    <location>
        <begin position="289"/>
        <end position="293"/>
    </location>
</feature>
<dbReference type="SUPFAM" id="SSF50715">
    <property type="entry name" value="Ribosomal protein L25-like"/>
    <property type="match status" value="1"/>
</dbReference>
<dbReference type="InterPro" id="IPR004514">
    <property type="entry name" value="Gln-tRNA-synth"/>
</dbReference>
<dbReference type="InterPro" id="IPR050132">
    <property type="entry name" value="Gln/Glu-tRNA_Ligase"/>
</dbReference>
<feature type="binding site" evidence="9">
    <location>
        <position position="250"/>
    </location>
    <ligand>
        <name>ATP</name>
        <dbReference type="ChEBI" id="CHEBI:30616"/>
    </ligand>
</feature>
<feature type="domain" description="Glutamyl/glutaminyl-tRNA synthetase class Ib anti-codon binding" evidence="12">
    <location>
        <begin position="361"/>
        <end position="462"/>
    </location>
</feature>
<dbReference type="EMBL" id="CCEJ010000008">
    <property type="protein sequence ID" value="CDR34454.1"/>
    <property type="molecule type" value="Genomic_DNA"/>
</dbReference>
<feature type="domain" description="tRNA synthetases class I (E and Q) anti-codon binding" evidence="13">
    <location>
        <begin position="479"/>
        <end position="551"/>
    </location>
</feature>
<comment type="caution">
    <text evidence="9">Lacks conserved residue(s) required for the propagation of feature annotation.</text>
</comment>
<feature type="binding site" evidence="9">
    <location>
        <begin position="54"/>
        <end position="56"/>
    </location>
    <ligand>
        <name>ATP</name>
        <dbReference type="ChEBI" id="CHEBI:30616"/>
    </ligand>
</feature>
<evidence type="ECO:0000256" key="6">
    <source>
        <dbReference type="ARBA" id="ARBA00022917"/>
    </source>
</evidence>
<evidence type="ECO:0000256" key="2">
    <source>
        <dbReference type="ARBA" id="ARBA00022490"/>
    </source>
</evidence>
<keyword evidence="4 9" id="KW-0547">Nucleotide-binding</keyword>
<keyword evidence="2 9" id="KW-0963">Cytoplasm</keyword>
<dbReference type="GO" id="GO:0004819">
    <property type="term" value="F:glutamine-tRNA ligase activity"/>
    <property type="evidence" value="ECO:0007669"/>
    <property type="project" value="UniProtKB-UniRule"/>
</dbReference>
<dbReference type="Gene3D" id="2.40.240.10">
    <property type="entry name" value="Ribosomal Protein L25, Chain P"/>
    <property type="match status" value="2"/>
</dbReference>
<dbReference type="InterPro" id="IPR001412">
    <property type="entry name" value="aa-tRNA-synth_I_CS"/>
</dbReference>
<organism evidence="14 15">
    <name type="scientific">Candidatus Criblamydia sequanensis CRIB-18</name>
    <dbReference type="NCBI Taxonomy" id="1437425"/>
    <lineage>
        <taxon>Bacteria</taxon>
        <taxon>Pseudomonadati</taxon>
        <taxon>Chlamydiota</taxon>
        <taxon>Chlamydiia</taxon>
        <taxon>Parachlamydiales</taxon>
        <taxon>Candidatus Criblamydiaceae</taxon>
        <taxon>Candidatus Criblamydia</taxon>
    </lineage>
</organism>
<evidence type="ECO:0000256" key="5">
    <source>
        <dbReference type="ARBA" id="ARBA00022840"/>
    </source>
</evidence>
<reference evidence="14" key="2">
    <citation type="submission" date="2014-09" db="EMBL/GenBank/DDBJ databases">
        <title>Criblamydia sequanensis harbors a mega-plasmid encoding arsenite resistance.</title>
        <authorList>
            <person name="Bertelli C."/>
            <person name="Goesmann A."/>
            <person name="Greub G."/>
        </authorList>
    </citation>
    <scope>NUCLEOTIDE SEQUENCE [LARGE SCALE GENOMIC DNA]</scope>
    <source>
        <strain evidence="14">CRIB-18</strain>
    </source>
</reference>
<dbReference type="PANTHER" id="PTHR43097">
    <property type="entry name" value="GLUTAMINE-TRNA LIGASE"/>
    <property type="match status" value="1"/>
</dbReference>
<dbReference type="InterPro" id="IPR011035">
    <property type="entry name" value="Ribosomal_bL25/Gln-tRNA_synth"/>
</dbReference>
<dbReference type="Pfam" id="PF00749">
    <property type="entry name" value="tRNA-synt_1c"/>
    <property type="match status" value="1"/>
</dbReference>
<evidence type="ECO:0000256" key="8">
    <source>
        <dbReference type="ARBA" id="ARBA00048270"/>
    </source>
</evidence>
<accession>A0A090E0Z4</accession>
<comment type="similarity">
    <text evidence="1 9 10">Belongs to the class-I aminoacyl-tRNA synthetase family.</text>
</comment>
<evidence type="ECO:0000256" key="9">
    <source>
        <dbReference type="HAMAP-Rule" id="MF_00126"/>
    </source>
</evidence>
<dbReference type="PANTHER" id="PTHR43097:SF5">
    <property type="entry name" value="GLUTAMATE--TRNA LIGASE"/>
    <property type="match status" value="1"/>
</dbReference>
<dbReference type="Pfam" id="PF03950">
    <property type="entry name" value="tRNA-synt_1c_C"/>
    <property type="match status" value="1"/>
</dbReference>
<dbReference type="InterPro" id="IPR020058">
    <property type="entry name" value="Glu/Gln-tRNA-synth_Ib_cat-dom"/>
</dbReference>
<keyword evidence="6 9" id="KW-0648">Protein biosynthesis</keyword>
<dbReference type="Proteomes" id="UP000031552">
    <property type="component" value="Unassembled WGS sequence"/>
</dbReference>
<dbReference type="InterPro" id="IPR000924">
    <property type="entry name" value="Glu/Gln-tRNA-synth"/>
</dbReference>
<evidence type="ECO:0000256" key="10">
    <source>
        <dbReference type="RuleBase" id="RU363037"/>
    </source>
</evidence>
<dbReference type="FunFam" id="2.40.240.10:FF:000007">
    <property type="entry name" value="Glutamine--tRNA ligase"/>
    <property type="match status" value="1"/>
</dbReference>
<dbReference type="EC" id="6.1.1.18" evidence="9"/>
<dbReference type="Pfam" id="PF20974">
    <property type="entry name" value="tRNA-synt_1c_C2"/>
    <property type="match status" value="1"/>
</dbReference>
<dbReference type="PRINTS" id="PR00987">
    <property type="entry name" value="TRNASYNTHGLU"/>
</dbReference>
<feature type="binding site" evidence="9">
    <location>
        <position position="86"/>
    </location>
    <ligand>
        <name>L-glutamine</name>
        <dbReference type="ChEBI" id="CHEBI:58359"/>
    </ligand>
</feature>
<evidence type="ECO:0000313" key="15">
    <source>
        <dbReference type="Proteomes" id="UP000031552"/>
    </source>
</evidence>
<dbReference type="GO" id="GO:0005829">
    <property type="term" value="C:cytosol"/>
    <property type="evidence" value="ECO:0007669"/>
    <property type="project" value="TreeGrafter"/>
</dbReference>
<feature type="binding site" evidence="9">
    <location>
        <begin position="282"/>
        <end position="283"/>
    </location>
    <ligand>
        <name>ATP</name>
        <dbReference type="ChEBI" id="CHEBI:30616"/>
    </ligand>
</feature>
<keyword evidence="7 9" id="KW-0030">Aminoacyl-tRNA synthetase</keyword>
<dbReference type="SUPFAM" id="SSF52374">
    <property type="entry name" value="Nucleotidylyl transferase"/>
    <property type="match status" value="1"/>
</dbReference>
<comment type="subcellular location">
    <subcellularLocation>
        <location evidence="9">Cytoplasm</location>
    </subcellularLocation>
</comment>
<feature type="binding site" evidence="9">
    <location>
        <begin position="60"/>
        <end position="66"/>
    </location>
    <ligand>
        <name>ATP</name>
        <dbReference type="ChEBI" id="CHEBI:30616"/>
    </ligand>
</feature>
<proteinExistence type="inferred from homology"/>
<evidence type="ECO:0000256" key="4">
    <source>
        <dbReference type="ARBA" id="ARBA00022741"/>
    </source>
</evidence>
<dbReference type="InterPro" id="IPR014729">
    <property type="entry name" value="Rossmann-like_a/b/a_fold"/>
</dbReference>
<dbReference type="PROSITE" id="PS00178">
    <property type="entry name" value="AA_TRNA_LIGASE_I"/>
    <property type="match status" value="1"/>
</dbReference>
<evidence type="ECO:0000259" key="12">
    <source>
        <dbReference type="Pfam" id="PF03950"/>
    </source>
</evidence>
<reference evidence="14" key="1">
    <citation type="submission" date="2013-12" db="EMBL/GenBank/DDBJ databases">
        <authorList>
            <person name="Linke B."/>
        </authorList>
    </citation>
    <scope>NUCLEOTIDE SEQUENCE [LARGE SCALE GENOMIC DNA]</scope>
    <source>
        <strain evidence="14">CRIB-18</strain>
    </source>
</reference>
<keyword evidence="3 9" id="KW-0436">Ligase</keyword>
<dbReference type="STRING" id="1437425.CSEC_1641"/>
<keyword evidence="5 9" id="KW-0067">ATP-binding</keyword>
<dbReference type="InterPro" id="IPR020056">
    <property type="entry name" value="Rbsml_bL25/Gln-tRNA_synth_N"/>
</dbReference>
<dbReference type="GO" id="GO:0006424">
    <property type="term" value="P:glutamyl-tRNA aminoacylation"/>
    <property type="evidence" value="ECO:0007669"/>
    <property type="project" value="UniProtKB-UniRule"/>
</dbReference>
<feature type="domain" description="Glutamyl/glutaminyl-tRNA synthetase class Ib catalytic" evidence="11">
    <location>
        <begin position="46"/>
        <end position="358"/>
    </location>
</feature>
<dbReference type="GO" id="GO:0006425">
    <property type="term" value="P:glutaminyl-tRNA aminoacylation"/>
    <property type="evidence" value="ECO:0007669"/>
    <property type="project" value="UniProtKB-UniRule"/>
</dbReference>
<dbReference type="NCBIfam" id="TIGR00440">
    <property type="entry name" value="glnS"/>
    <property type="match status" value="1"/>
</dbReference>
<dbReference type="eggNOG" id="COG0008">
    <property type="taxonomic scope" value="Bacteria"/>
</dbReference>
<dbReference type="InterPro" id="IPR049437">
    <property type="entry name" value="tRNA-synt_1c_C2"/>
</dbReference>
<comment type="caution">
    <text evidence="14">The sequence shown here is derived from an EMBL/GenBank/DDBJ whole genome shotgun (WGS) entry which is preliminary data.</text>
</comment>